<comment type="subcellular location">
    <subcellularLocation>
        <location evidence="1">Nucleus</location>
    </subcellularLocation>
</comment>
<dbReference type="InterPro" id="IPR001138">
    <property type="entry name" value="Zn2Cys6_DnaBD"/>
</dbReference>
<gene>
    <name evidence="5" type="ORF">K504DRAFT_488097</name>
</gene>
<reference evidence="5" key="1">
    <citation type="journal article" date="2020" name="Stud. Mycol.">
        <title>101 Dothideomycetes genomes: a test case for predicting lifestyles and emergence of pathogens.</title>
        <authorList>
            <person name="Haridas S."/>
            <person name="Albert R."/>
            <person name="Binder M."/>
            <person name="Bloem J."/>
            <person name="Labutti K."/>
            <person name="Salamov A."/>
            <person name="Andreopoulos B."/>
            <person name="Baker S."/>
            <person name="Barry K."/>
            <person name="Bills G."/>
            <person name="Bluhm B."/>
            <person name="Cannon C."/>
            <person name="Castanera R."/>
            <person name="Culley D."/>
            <person name="Daum C."/>
            <person name="Ezra D."/>
            <person name="Gonzalez J."/>
            <person name="Henrissat B."/>
            <person name="Kuo A."/>
            <person name="Liang C."/>
            <person name="Lipzen A."/>
            <person name="Lutzoni F."/>
            <person name="Magnuson J."/>
            <person name="Mondo S."/>
            <person name="Nolan M."/>
            <person name="Ohm R."/>
            <person name="Pangilinan J."/>
            <person name="Park H.-J."/>
            <person name="Ramirez L."/>
            <person name="Alfaro M."/>
            <person name="Sun H."/>
            <person name="Tritt A."/>
            <person name="Yoshinaga Y."/>
            <person name="Zwiers L.-H."/>
            <person name="Turgeon B."/>
            <person name="Goodwin S."/>
            <person name="Spatafora J."/>
            <person name="Crous P."/>
            <person name="Grigoriev I."/>
        </authorList>
    </citation>
    <scope>NUCLEOTIDE SEQUENCE</scope>
    <source>
        <strain evidence="5">CBS 279.74</strain>
    </source>
</reference>
<dbReference type="Proteomes" id="UP000799428">
    <property type="component" value="Unassembled WGS sequence"/>
</dbReference>
<dbReference type="PROSITE" id="PS50048">
    <property type="entry name" value="ZN2_CY6_FUNGAL_2"/>
    <property type="match status" value="1"/>
</dbReference>
<dbReference type="GO" id="GO:0005634">
    <property type="term" value="C:nucleus"/>
    <property type="evidence" value="ECO:0007669"/>
    <property type="project" value="UniProtKB-SubCell"/>
</dbReference>
<dbReference type="CDD" id="cd12148">
    <property type="entry name" value="fungal_TF_MHR"/>
    <property type="match status" value="1"/>
</dbReference>
<dbReference type="CDD" id="cd00067">
    <property type="entry name" value="GAL4"/>
    <property type="match status" value="1"/>
</dbReference>
<accession>A0A6G1KMR2</accession>
<feature type="region of interest" description="Disordered" evidence="3">
    <location>
        <begin position="1"/>
        <end position="23"/>
    </location>
</feature>
<dbReference type="GO" id="GO:0008270">
    <property type="term" value="F:zinc ion binding"/>
    <property type="evidence" value="ECO:0007669"/>
    <property type="project" value="InterPro"/>
</dbReference>
<dbReference type="Gene3D" id="4.10.240.10">
    <property type="entry name" value="Zn(2)-C6 fungal-type DNA-binding domain"/>
    <property type="match status" value="1"/>
</dbReference>
<dbReference type="Pfam" id="PF00172">
    <property type="entry name" value="Zn_clus"/>
    <property type="match status" value="1"/>
</dbReference>
<dbReference type="InterPro" id="IPR036864">
    <property type="entry name" value="Zn2-C6_fun-type_DNA-bd_sf"/>
</dbReference>
<sequence length="594" mass="67188">MADQPTVANKRNRKPRPSRARGLRTTTGCLTCRKRRIKCDETKPRCGPCVKSAKECEVSAGANNQDEARSTESNATQRSVVSTTASFRSPITRQSITSDVDPLLFANTPELRFDLSPLTLTTSLPSPNSAPFQWYDLLAEDAISNIHKHNLGFDELCLSRRQSPVPETPELNPLIDAQLGTDNRILSTEIPVAPWKSADRILLNDNELILLQHYVEVVGPMLDLFDPLRHFAIVIPRLAVHNVGLLKSLLAVSARHMALHRDTLSRSAESSLDAHSPGPPMLDGVPEVNGLNRLSHIATQYYYETLQYLGQNLLYPSYSRSSEIIATTILISTYEMFDSEGSYSNGAWERHLRGVFWIQRSQDNNGESKDGIRRAVWWAWVRQDIWVAFREGRRVLTIWHPKRRLSDLTPDELATRVVYIAARCVDFATNDKSYDLSIRIEQGDRLLQALDDWHRILPSSFQPIYALPPPDSELFSPIWIHPPSHAAAIQMFHFARIIVLINQPCMGGTGVFRQRQRLLDESVYYICGIAMMHQGKELLSAFVNPQALYAAGLCVQSPVKQSAILELLEKTLNVTRFPPKTLLRDLENHWRNET</sequence>
<dbReference type="EMBL" id="MU005765">
    <property type="protein sequence ID" value="KAF2713772.1"/>
    <property type="molecule type" value="Genomic_DNA"/>
</dbReference>
<dbReference type="SUPFAM" id="SSF57701">
    <property type="entry name" value="Zn2/Cys6 DNA-binding domain"/>
    <property type="match status" value="1"/>
</dbReference>
<feature type="domain" description="Zn(2)-C6 fungal-type" evidence="4">
    <location>
        <begin position="28"/>
        <end position="58"/>
    </location>
</feature>
<dbReference type="PANTHER" id="PTHR37534">
    <property type="entry name" value="TRANSCRIPTIONAL ACTIVATOR PROTEIN UGA3"/>
    <property type="match status" value="1"/>
</dbReference>
<evidence type="ECO:0000256" key="1">
    <source>
        <dbReference type="ARBA" id="ARBA00004123"/>
    </source>
</evidence>
<dbReference type="GO" id="GO:0000976">
    <property type="term" value="F:transcription cis-regulatory region binding"/>
    <property type="evidence" value="ECO:0007669"/>
    <property type="project" value="TreeGrafter"/>
</dbReference>
<evidence type="ECO:0000256" key="3">
    <source>
        <dbReference type="SAM" id="MobiDB-lite"/>
    </source>
</evidence>
<feature type="compositionally biased region" description="Basic residues" evidence="3">
    <location>
        <begin position="10"/>
        <end position="22"/>
    </location>
</feature>
<organism evidence="5 6">
    <name type="scientific">Pleomassaria siparia CBS 279.74</name>
    <dbReference type="NCBI Taxonomy" id="1314801"/>
    <lineage>
        <taxon>Eukaryota</taxon>
        <taxon>Fungi</taxon>
        <taxon>Dikarya</taxon>
        <taxon>Ascomycota</taxon>
        <taxon>Pezizomycotina</taxon>
        <taxon>Dothideomycetes</taxon>
        <taxon>Pleosporomycetidae</taxon>
        <taxon>Pleosporales</taxon>
        <taxon>Pleomassariaceae</taxon>
        <taxon>Pleomassaria</taxon>
    </lineage>
</organism>
<evidence type="ECO:0000313" key="6">
    <source>
        <dbReference type="Proteomes" id="UP000799428"/>
    </source>
</evidence>
<dbReference type="OrthoDB" id="5319341at2759"/>
<dbReference type="PROSITE" id="PS00463">
    <property type="entry name" value="ZN2_CY6_FUNGAL_1"/>
    <property type="match status" value="1"/>
</dbReference>
<name>A0A6G1KMR2_9PLEO</name>
<dbReference type="GO" id="GO:0045944">
    <property type="term" value="P:positive regulation of transcription by RNA polymerase II"/>
    <property type="evidence" value="ECO:0007669"/>
    <property type="project" value="TreeGrafter"/>
</dbReference>
<dbReference type="InterPro" id="IPR021858">
    <property type="entry name" value="Fun_TF"/>
</dbReference>
<protein>
    <recommendedName>
        <fullName evidence="4">Zn(2)-C6 fungal-type domain-containing protein</fullName>
    </recommendedName>
</protein>
<keyword evidence="6" id="KW-1185">Reference proteome</keyword>
<evidence type="ECO:0000256" key="2">
    <source>
        <dbReference type="ARBA" id="ARBA00023242"/>
    </source>
</evidence>
<feature type="region of interest" description="Disordered" evidence="3">
    <location>
        <begin position="57"/>
        <end position="84"/>
    </location>
</feature>
<dbReference type="SMART" id="SM00066">
    <property type="entry name" value="GAL4"/>
    <property type="match status" value="1"/>
</dbReference>
<dbReference type="PANTHER" id="PTHR37534:SF3">
    <property type="entry name" value="ZN(II)2CYS6 TRANSCRIPTION FACTOR (EUROFUNG)"/>
    <property type="match status" value="1"/>
</dbReference>
<dbReference type="Pfam" id="PF11951">
    <property type="entry name" value="Fungal_trans_2"/>
    <property type="match status" value="1"/>
</dbReference>
<proteinExistence type="predicted"/>
<keyword evidence="2" id="KW-0539">Nucleus</keyword>
<evidence type="ECO:0000313" key="5">
    <source>
        <dbReference type="EMBL" id="KAF2713772.1"/>
    </source>
</evidence>
<dbReference type="AlphaFoldDB" id="A0A6G1KMR2"/>
<dbReference type="GO" id="GO:0000981">
    <property type="term" value="F:DNA-binding transcription factor activity, RNA polymerase II-specific"/>
    <property type="evidence" value="ECO:0007669"/>
    <property type="project" value="InterPro"/>
</dbReference>
<feature type="compositionally biased region" description="Polar residues" evidence="3">
    <location>
        <begin position="61"/>
        <end position="84"/>
    </location>
</feature>
<evidence type="ECO:0000259" key="4">
    <source>
        <dbReference type="PROSITE" id="PS50048"/>
    </source>
</evidence>